<dbReference type="Gene3D" id="3.80.10.10">
    <property type="entry name" value="Ribonuclease Inhibitor"/>
    <property type="match status" value="1"/>
</dbReference>
<comment type="caution">
    <text evidence="4">The sequence shown here is derived from an EMBL/GenBank/DDBJ whole genome shotgun (WGS) entry which is preliminary data.</text>
</comment>
<evidence type="ECO:0000256" key="1">
    <source>
        <dbReference type="ARBA" id="ARBA00004430"/>
    </source>
</evidence>
<gene>
    <name evidence="4" type="ORF">C2E21_2369</name>
</gene>
<dbReference type="InterPro" id="IPR036047">
    <property type="entry name" value="F-box-like_dom_sf"/>
</dbReference>
<dbReference type="Pfam" id="PF00112">
    <property type="entry name" value="Peptidase_C1"/>
    <property type="match status" value="1"/>
</dbReference>
<evidence type="ECO:0000313" key="4">
    <source>
        <dbReference type="EMBL" id="PRW59093.1"/>
    </source>
</evidence>
<dbReference type="CDD" id="cd02248">
    <property type="entry name" value="Peptidase_C1A"/>
    <property type="match status" value="1"/>
</dbReference>
<dbReference type="InterPro" id="IPR000668">
    <property type="entry name" value="Peptidase_C1A_C"/>
</dbReference>
<protein>
    <submittedName>
        <fullName evidence="4">Cathepsin B</fullName>
    </submittedName>
</protein>
<dbReference type="STRING" id="3076.A0A2P6TYF8"/>
<dbReference type="PANTHER" id="PTHR12411">
    <property type="entry name" value="CYSTEINE PROTEASE FAMILY C1-RELATED"/>
    <property type="match status" value="1"/>
</dbReference>
<sequence length="655" mass="72363">MAARPRPMHIDELPDQLLGRILGLAGREHGPAFSSVSKRWCAAALAEPSLWRSLALSPGSLPSLGTEAEQQQWLAAKRRLLQQLQLVGHRERAREQPLPAPALFRALAQYEYYCMNCSFSDHDVHPVVEVADAAGTVARLCSASFAWPKTAPVDHMMRHPLEEHEYRGHLMVDLYQEAPLISQPSQLQRLLSALLPGGRHGLLSLSLLSQTAVPLDAFSHDALSSLTALELIMTTQHLLPSLLGQVPHLRQLAGFGFDRIPPCLTPYRGLTKLVLANMYDAAWPEGPYLHSLQELDLSLSSLVPRERFLPAALTSAVNLRHLTIRAFVLRLAEVEEVLLRLPHLQSLTTHGTQLTPAALLRLARGAPQLRIDALMRLWALALCAACLAAEVLIACGKTHRFADHVEARQESIRLKKQTREERKAEFHQWKQDFKKTYGSLEEGAAIESKYLIQTGKAFDVSEQQFNDCLYGRDGCQGGWGGDVYYFAKTTPVCPEGSYGYYSGNSGVSGTCQTCPSAQRLGISGNANLKAAMTAKGYLSKWPADFNPWVVYTAVNSNAFVKLQASTNAIADFVAAFNPVSFDFTVYNDFFYYSGGIYVPHSNQVAGGHLVLLVGYNMSASDSNSWYWIAKNSWGLGWGESGYFRIQVTTRGSCDM</sequence>
<dbReference type="AlphaFoldDB" id="A0A2P6TYF8"/>
<name>A0A2P6TYF8_CHLSO</name>
<evidence type="ECO:0000259" key="3">
    <source>
        <dbReference type="SMART" id="SM00645"/>
    </source>
</evidence>
<evidence type="ECO:0000313" key="5">
    <source>
        <dbReference type="Proteomes" id="UP000239899"/>
    </source>
</evidence>
<accession>A0A2P6TYF8</accession>
<dbReference type="EMBL" id="LHPG02000004">
    <property type="protein sequence ID" value="PRW59093.1"/>
    <property type="molecule type" value="Genomic_DNA"/>
</dbReference>
<proteinExistence type="inferred from homology"/>
<feature type="domain" description="Peptidase C1A papain C-terminal" evidence="3">
    <location>
        <begin position="423"/>
        <end position="655"/>
    </location>
</feature>
<dbReference type="SUPFAM" id="SSF52058">
    <property type="entry name" value="L domain-like"/>
    <property type="match status" value="1"/>
</dbReference>
<dbReference type="GO" id="GO:0006508">
    <property type="term" value="P:proteolysis"/>
    <property type="evidence" value="ECO:0007669"/>
    <property type="project" value="InterPro"/>
</dbReference>
<dbReference type="SUPFAM" id="SSF81383">
    <property type="entry name" value="F-box domain"/>
    <property type="match status" value="1"/>
</dbReference>
<dbReference type="OrthoDB" id="543142at2759"/>
<comment type="similarity">
    <text evidence="2">Belongs to the peptidase C1 family.</text>
</comment>
<dbReference type="InterPro" id="IPR038765">
    <property type="entry name" value="Papain-like_cys_pep_sf"/>
</dbReference>
<dbReference type="InterPro" id="IPR013128">
    <property type="entry name" value="Peptidase_C1A"/>
</dbReference>
<dbReference type="Gene3D" id="3.90.70.10">
    <property type="entry name" value="Cysteine proteinases"/>
    <property type="match status" value="1"/>
</dbReference>
<reference evidence="4 5" key="1">
    <citation type="journal article" date="2018" name="Plant J.">
        <title>Genome sequences of Chlorella sorokiniana UTEX 1602 and Micractinium conductrix SAG 241.80: implications to maltose excretion by a green alga.</title>
        <authorList>
            <person name="Arriola M.B."/>
            <person name="Velmurugan N."/>
            <person name="Zhang Y."/>
            <person name="Plunkett M.H."/>
            <person name="Hondzo H."/>
            <person name="Barney B.M."/>
        </authorList>
    </citation>
    <scope>NUCLEOTIDE SEQUENCE [LARGE SCALE GENOMIC DNA]</scope>
    <source>
        <strain evidence="5">UTEX 1602</strain>
    </source>
</reference>
<keyword evidence="5" id="KW-1185">Reference proteome</keyword>
<dbReference type="SUPFAM" id="SSF54001">
    <property type="entry name" value="Cysteine proteinases"/>
    <property type="match status" value="1"/>
</dbReference>
<dbReference type="Gene3D" id="1.20.1280.50">
    <property type="match status" value="1"/>
</dbReference>
<organism evidence="4 5">
    <name type="scientific">Chlorella sorokiniana</name>
    <name type="common">Freshwater green alga</name>
    <dbReference type="NCBI Taxonomy" id="3076"/>
    <lineage>
        <taxon>Eukaryota</taxon>
        <taxon>Viridiplantae</taxon>
        <taxon>Chlorophyta</taxon>
        <taxon>core chlorophytes</taxon>
        <taxon>Trebouxiophyceae</taxon>
        <taxon>Chlorellales</taxon>
        <taxon>Chlorellaceae</taxon>
        <taxon>Chlorella clade</taxon>
        <taxon>Chlorella</taxon>
    </lineage>
</organism>
<dbReference type="SMART" id="SM00645">
    <property type="entry name" value="Pept_C1"/>
    <property type="match status" value="1"/>
</dbReference>
<dbReference type="PROSITE" id="PS00640">
    <property type="entry name" value="THIOL_PROTEASE_ASN"/>
    <property type="match status" value="1"/>
</dbReference>
<dbReference type="GO" id="GO:0008234">
    <property type="term" value="F:cysteine-type peptidase activity"/>
    <property type="evidence" value="ECO:0007669"/>
    <property type="project" value="InterPro"/>
</dbReference>
<dbReference type="Proteomes" id="UP000239899">
    <property type="component" value="Unassembled WGS sequence"/>
</dbReference>
<dbReference type="InterPro" id="IPR025661">
    <property type="entry name" value="Pept_asp_AS"/>
</dbReference>
<evidence type="ECO:0000256" key="2">
    <source>
        <dbReference type="ARBA" id="ARBA00008455"/>
    </source>
</evidence>
<dbReference type="GO" id="GO:0005930">
    <property type="term" value="C:axoneme"/>
    <property type="evidence" value="ECO:0007669"/>
    <property type="project" value="UniProtKB-SubCell"/>
</dbReference>
<comment type="subcellular location">
    <subcellularLocation>
        <location evidence="1">Cytoplasm</location>
        <location evidence="1">Cytoskeleton</location>
        <location evidence="1">Cilium axoneme</location>
    </subcellularLocation>
</comment>
<dbReference type="InterPro" id="IPR032675">
    <property type="entry name" value="LRR_dom_sf"/>
</dbReference>
<dbReference type="InterPro" id="IPR039417">
    <property type="entry name" value="Peptidase_C1A_papain-like"/>
</dbReference>